<dbReference type="Gene3D" id="1.10.1200.10">
    <property type="entry name" value="ACP-like"/>
    <property type="match status" value="1"/>
</dbReference>
<dbReference type="SUPFAM" id="SSF47336">
    <property type="entry name" value="ACP-like"/>
    <property type="match status" value="1"/>
</dbReference>
<proteinExistence type="predicted"/>
<dbReference type="InterPro" id="IPR036736">
    <property type="entry name" value="ACP-like_sf"/>
</dbReference>
<dbReference type="EMBL" id="FQZN01000011">
    <property type="protein sequence ID" value="SHI92153.1"/>
    <property type="molecule type" value="Genomic_DNA"/>
</dbReference>
<dbReference type="AlphaFoldDB" id="A0A1M6F398"/>
<evidence type="ECO:0000313" key="2">
    <source>
        <dbReference type="Proteomes" id="UP000184192"/>
    </source>
</evidence>
<sequence>MITLNEFVAKFASEFDETPVEKFTPSTVYKELDEWGSLTALSIISMIDEEFDKFLTGADLRSVSTIEELYGLIQTK</sequence>
<dbReference type="Proteomes" id="UP000184192">
    <property type="component" value="Unassembled WGS sequence"/>
</dbReference>
<evidence type="ECO:0008006" key="3">
    <source>
        <dbReference type="Google" id="ProtNLM"/>
    </source>
</evidence>
<evidence type="ECO:0000313" key="1">
    <source>
        <dbReference type="EMBL" id="SHI92153.1"/>
    </source>
</evidence>
<keyword evidence="2" id="KW-1185">Reference proteome</keyword>
<protein>
    <recommendedName>
        <fullName evidence="3">Acyl carrier protein</fullName>
    </recommendedName>
</protein>
<gene>
    <name evidence="1" type="ORF">SAMN05444350_1114</name>
</gene>
<organism evidence="1 2">
    <name type="scientific">Bacteroides stercorirosoris</name>
    <dbReference type="NCBI Taxonomy" id="871324"/>
    <lineage>
        <taxon>Bacteria</taxon>
        <taxon>Pseudomonadati</taxon>
        <taxon>Bacteroidota</taxon>
        <taxon>Bacteroidia</taxon>
        <taxon>Bacteroidales</taxon>
        <taxon>Bacteroidaceae</taxon>
        <taxon>Bacteroides</taxon>
    </lineage>
</organism>
<reference evidence="2" key="1">
    <citation type="submission" date="2016-11" db="EMBL/GenBank/DDBJ databases">
        <authorList>
            <person name="Varghese N."/>
            <person name="Submissions S."/>
        </authorList>
    </citation>
    <scope>NUCLEOTIDE SEQUENCE [LARGE SCALE GENOMIC DNA]</scope>
    <source>
        <strain evidence="2">DSM 26884</strain>
    </source>
</reference>
<accession>A0A1M6F398</accession>
<dbReference type="GeneID" id="92712109"/>
<dbReference type="RefSeq" id="WP_229104683.1">
    <property type="nucleotide sequence ID" value="NZ_FQZN01000011.1"/>
</dbReference>
<name>A0A1M6F398_9BACE</name>